<protein>
    <recommendedName>
        <fullName evidence="9">SURP motif domain-containing protein</fullName>
    </recommendedName>
</protein>
<dbReference type="InterPro" id="IPR035967">
    <property type="entry name" value="SWAP/Surp_sf"/>
</dbReference>
<gene>
    <name evidence="10" type="ORF">NQ314_018479</name>
</gene>
<feature type="coiled-coil region" evidence="7">
    <location>
        <begin position="545"/>
        <end position="572"/>
    </location>
</feature>
<evidence type="ECO:0000259" key="9">
    <source>
        <dbReference type="PROSITE" id="PS50128"/>
    </source>
</evidence>
<keyword evidence="11" id="KW-1185">Reference proteome</keyword>
<dbReference type="PROSITE" id="PS50128">
    <property type="entry name" value="SURP"/>
    <property type="match status" value="2"/>
</dbReference>
<dbReference type="SMART" id="SM01141">
    <property type="entry name" value="DRY_EERY"/>
    <property type="match status" value="1"/>
</dbReference>
<feature type="domain" description="SURP motif" evidence="9">
    <location>
        <begin position="184"/>
        <end position="226"/>
    </location>
</feature>
<dbReference type="Proteomes" id="UP001162156">
    <property type="component" value="Unassembled WGS sequence"/>
</dbReference>
<feature type="region of interest" description="Disordered" evidence="8">
    <location>
        <begin position="472"/>
        <end position="493"/>
    </location>
</feature>
<accession>A0AAV8WRC0</accession>
<reference evidence="10" key="1">
    <citation type="journal article" date="2023" name="Insect Mol. Biol.">
        <title>Genome sequencing provides insights into the evolution of gene families encoding plant cell wall-degrading enzymes in longhorned beetles.</title>
        <authorList>
            <person name="Shin N.R."/>
            <person name="Okamura Y."/>
            <person name="Kirsch R."/>
            <person name="Pauchet Y."/>
        </authorList>
    </citation>
    <scope>NUCLEOTIDE SEQUENCE</scope>
    <source>
        <strain evidence="10">RBIC_L_NR</strain>
    </source>
</reference>
<evidence type="ECO:0000256" key="4">
    <source>
        <dbReference type="ARBA" id="ARBA00023015"/>
    </source>
</evidence>
<feature type="domain" description="SURP motif" evidence="9">
    <location>
        <begin position="508"/>
        <end position="548"/>
    </location>
</feature>
<evidence type="ECO:0000256" key="5">
    <source>
        <dbReference type="ARBA" id="ARBA00023163"/>
    </source>
</evidence>
<dbReference type="SUPFAM" id="SSF109905">
    <property type="entry name" value="Surp module (SWAP domain)"/>
    <property type="match status" value="2"/>
</dbReference>
<feature type="region of interest" description="Disordered" evidence="8">
    <location>
        <begin position="633"/>
        <end position="652"/>
    </location>
</feature>
<feature type="compositionally biased region" description="Basic and acidic residues" evidence="8">
    <location>
        <begin position="243"/>
        <end position="262"/>
    </location>
</feature>
<dbReference type="Pfam" id="PF09750">
    <property type="entry name" value="DRY_EERY"/>
    <property type="match status" value="1"/>
</dbReference>
<evidence type="ECO:0000256" key="8">
    <source>
        <dbReference type="SAM" id="MobiDB-lite"/>
    </source>
</evidence>
<keyword evidence="7" id="KW-0175">Coiled coil</keyword>
<evidence type="ECO:0000256" key="7">
    <source>
        <dbReference type="SAM" id="Coils"/>
    </source>
</evidence>
<feature type="compositionally biased region" description="Basic and acidic residues" evidence="8">
    <location>
        <begin position="779"/>
        <end position="863"/>
    </location>
</feature>
<dbReference type="GO" id="GO:0003723">
    <property type="term" value="F:RNA binding"/>
    <property type="evidence" value="ECO:0007669"/>
    <property type="project" value="UniProtKB-KW"/>
</dbReference>
<dbReference type="Gene3D" id="1.10.10.790">
    <property type="entry name" value="Surp module"/>
    <property type="match status" value="2"/>
</dbReference>
<proteinExistence type="predicted"/>
<organism evidence="10 11">
    <name type="scientific">Rhamnusium bicolor</name>
    <dbReference type="NCBI Taxonomy" id="1586634"/>
    <lineage>
        <taxon>Eukaryota</taxon>
        <taxon>Metazoa</taxon>
        <taxon>Ecdysozoa</taxon>
        <taxon>Arthropoda</taxon>
        <taxon>Hexapoda</taxon>
        <taxon>Insecta</taxon>
        <taxon>Pterygota</taxon>
        <taxon>Neoptera</taxon>
        <taxon>Endopterygota</taxon>
        <taxon>Coleoptera</taxon>
        <taxon>Polyphaga</taxon>
        <taxon>Cucujiformia</taxon>
        <taxon>Chrysomeloidea</taxon>
        <taxon>Cerambycidae</taxon>
        <taxon>Lepturinae</taxon>
        <taxon>Rhagiini</taxon>
        <taxon>Rhamnusium</taxon>
    </lineage>
</organism>
<dbReference type="InterPro" id="IPR000061">
    <property type="entry name" value="Surp"/>
</dbReference>
<dbReference type="PANTHER" id="PTHR13161:SF15">
    <property type="entry name" value="SPLICING FACTOR, SUPPRESSOR OF WHITE-APRICOT HOMOLOG"/>
    <property type="match status" value="1"/>
</dbReference>
<dbReference type="Pfam" id="PF01805">
    <property type="entry name" value="Surp"/>
    <property type="match status" value="2"/>
</dbReference>
<dbReference type="SMART" id="SM00648">
    <property type="entry name" value="SWAP"/>
    <property type="match status" value="2"/>
</dbReference>
<dbReference type="EMBL" id="JANEYF010005208">
    <property type="protein sequence ID" value="KAJ8928908.1"/>
    <property type="molecule type" value="Genomic_DNA"/>
</dbReference>
<sequence>MAQWNAPESGILRKNTPAQNHDELLVFGYACKLFRDDEKALYIDQGKHLIPWMGDEKLKIDRYDCRGALSDLRKYEASREGFDAMRWLGLSDKERQLEELCDKERYYSLEINEEEEEMYKEEEQKRQKTNTFQYSYDVPTDPENGKQDVQTVPGAEEEEEYIPPPILDVPVDIDIPKTVKENARIEKTALFVCKQGPQMEILIKAKQADNPQFSFLNQGDRLYKFYRHVLAALKNGRYQGYEPKVEKKTDEKQDDSHDHDSSSHYLHPSLLSANLQPEPPTAIPIPQISYKPSANCTYSQLVNRIQGNQSEATLEVTKPTGVVQNLAQLTYEQQQYFQYYYAQQYYEYYKQLALFQQGQGGNPGQFVPPADFQSLDSNMQSYIQQLAYNQYAQQQQPNNNSYAQIVSNVNKDINPYTAGMPQLLQNLPEKEDGDISKNPIIYSTKQDENVIKDPVEKTEVVVKKPLLSLAAYGSGSESDSEDSSEEEEKEVKENKIVYMVPTGETQTVIDKMAVYVSKNGEQFEDIVKAKSDQRFDFLNDDHKYNEYYRAKIRELKNQIKEKQEEKVVQNKEAVLTKPVKREKKVIAPVSFSIKKAKEEQPKEIKSALPVEESDEEDAENITSATNTIASVSTTPSVASTIGNADSSKSPKEVVEITIKNPEKDNDIREVVRDGKKNGILDGDDPILEMIELTSGDISEDKRDAKRAEDKIKDKLAAAAREKLASVSRDRALQLERKKKAAAFLKLKSAETNTQSSDNVPEKLSSCKSSSRRGSVEIIEVSKEKESQIRKSKEKERSRSQDRERRKQERERAETKEKRKEAKEKVKVRERTGSREKEKRSRTPKRENIEEETENKKRKEDDKKEKRKKSHKR</sequence>
<feature type="region of interest" description="Disordered" evidence="8">
    <location>
        <begin position="241"/>
        <end position="266"/>
    </location>
</feature>
<feature type="region of interest" description="Disordered" evidence="8">
    <location>
        <begin position="598"/>
        <end position="627"/>
    </location>
</feature>
<comment type="caution">
    <text evidence="10">The sequence shown here is derived from an EMBL/GenBank/DDBJ whole genome shotgun (WGS) entry which is preliminary data.</text>
</comment>
<keyword evidence="5" id="KW-0804">Transcription</keyword>
<keyword evidence="2" id="KW-0677">Repeat</keyword>
<keyword evidence="6" id="KW-0508">mRNA splicing</keyword>
<keyword evidence="3" id="KW-0694">RNA-binding</keyword>
<evidence type="ECO:0000256" key="3">
    <source>
        <dbReference type="ARBA" id="ARBA00022884"/>
    </source>
</evidence>
<keyword evidence="1" id="KW-0507">mRNA processing</keyword>
<dbReference type="InterPro" id="IPR040397">
    <property type="entry name" value="SWAP"/>
</dbReference>
<keyword evidence="4" id="KW-0805">Transcription regulation</keyword>
<evidence type="ECO:0000256" key="6">
    <source>
        <dbReference type="ARBA" id="ARBA00023187"/>
    </source>
</evidence>
<name>A0AAV8WRC0_9CUCU</name>
<dbReference type="InterPro" id="IPR019147">
    <property type="entry name" value="SWAP_N_domain"/>
</dbReference>
<evidence type="ECO:0000256" key="1">
    <source>
        <dbReference type="ARBA" id="ARBA00022664"/>
    </source>
</evidence>
<evidence type="ECO:0000313" key="11">
    <source>
        <dbReference type="Proteomes" id="UP001162156"/>
    </source>
</evidence>
<evidence type="ECO:0000256" key="2">
    <source>
        <dbReference type="ARBA" id="ARBA00022737"/>
    </source>
</evidence>
<dbReference type="GO" id="GO:0000395">
    <property type="term" value="P:mRNA 5'-splice site recognition"/>
    <property type="evidence" value="ECO:0007669"/>
    <property type="project" value="TreeGrafter"/>
</dbReference>
<evidence type="ECO:0000313" key="10">
    <source>
        <dbReference type="EMBL" id="KAJ8928908.1"/>
    </source>
</evidence>
<dbReference type="AlphaFoldDB" id="A0AAV8WRC0"/>
<dbReference type="PANTHER" id="PTHR13161">
    <property type="entry name" value="SPLICING FACTOR SUPPRESSOR OF WHITE APRICOT"/>
    <property type="match status" value="1"/>
</dbReference>
<feature type="compositionally biased region" description="Acidic residues" evidence="8">
    <location>
        <begin position="478"/>
        <end position="488"/>
    </location>
</feature>
<feature type="region of interest" description="Disordered" evidence="8">
    <location>
        <begin position="747"/>
        <end position="872"/>
    </location>
</feature>